<keyword evidence="2" id="KW-1133">Transmembrane helix</keyword>
<feature type="coiled-coil region" evidence="1">
    <location>
        <begin position="340"/>
        <end position="374"/>
    </location>
</feature>
<gene>
    <name evidence="5" type="ORF">DGAL_LOCUS13756</name>
</gene>
<proteinExistence type="predicted"/>
<evidence type="ECO:0000256" key="1">
    <source>
        <dbReference type="SAM" id="Coils"/>
    </source>
</evidence>
<feature type="domain" description="ILCR1 Ig-like" evidence="4">
    <location>
        <begin position="150"/>
        <end position="232"/>
    </location>
</feature>
<evidence type="ECO:0000256" key="3">
    <source>
        <dbReference type="SAM" id="SignalP"/>
    </source>
</evidence>
<accession>A0A8J2W9Q8</accession>
<keyword evidence="1" id="KW-0175">Coiled coil</keyword>
<feature type="signal peptide" evidence="3">
    <location>
        <begin position="1"/>
        <end position="20"/>
    </location>
</feature>
<evidence type="ECO:0000313" key="6">
    <source>
        <dbReference type="Proteomes" id="UP000789390"/>
    </source>
</evidence>
<dbReference type="AlphaFoldDB" id="A0A8J2W9Q8"/>
<evidence type="ECO:0000259" key="4">
    <source>
        <dbReference type="Pfam" id="PF23608"/>
    </source>
</evidence>
<sequence>MHRTFLCYVLLLFIIAYVQAKLSSLQRVCEKNKNLINQLNLDYDEVAATVNVSLLTKNDKLFTSYKIYLFADWNQSTDTISCQDDSHLLSHTVYDITVGTENYFHVSLRYVYSGFYRLAIVPWFNNTISFQPISVYFIARTTRLPIAVQNWTTKFIIHPMPIYSSIIVQFLPADVEYDFNLYEVLLSECIPASPSVSSGYSSVCYANKSKPECTFENVTVGKYCAFVRPLDQRCNYGNIWQVKDHCIVHSDVIELAHSSSSTNTEWLPRGSVLGDTVWNHSATILAAVIISLVLAAGFAGALVYRIMRRRSLMRNRQMFSAINLTRPSVITTSNARKNILLLWLRDNSQLTQQVDQLKNRFKGLNARIMDLYDDELYDELSVDPVLWLNEIMATKDLRIVVIGSPRLEQHFKKDVGHENELDNLEGLVLYAIKQLWLLKAASHSLYSTTFFVRFSNVPYEGHTNELTPFRCFFLPMHCEELFFYINN</sequence>
<keyword evidence="2" id="KW-0812">Transmembrane</keyword>
<evidence type="ECO:0000256" key="2">
    <source>
        <dbReference type="SAM" id="Phobius"/>
    </source>
</evidence>
<keyword evidence="2" id="KW-0472">Membrane</keyword>
<dbReference type="Proteomes" id="UP000789390">
    <property type="component" value="Unassembled WGS sequence"/>
</dbReference>
<keyword evidence="6" id="KW-1185">Reference proteome</keyword>
<dbReference type="Pfam" id="PF23608">
    <property type="entry name" value="Ig_ILCR1"/>
    <property type="match status" value="1"/>
</dbReference>
<name>A0A8J2W9Q8_9CRUS</name>
<evidence type="ECO:0000313" key="5">
    <source>
        <dbReference type="EMBL" id="CAH0110203.1"/>
    </source>
</evidence>
<dbReference type="Gene3D" id="3.40.50.11530">
    <property type="match status" value="1"/>
</dbReference>
<feature type="transmembrane region" description="Helical" evidence="2">
    <location>
        <begin position="284"/>
        <end position="307"/>
    </location>
</feature>
<dbReference type="EMBL" id="CAKKLH010000301">
    <property type="protein sequence ID" value="CAH0110203.1"/>
    <property type="molecule type" value="Genomic_DNA"/>
</dbReference>
<feature type="chain" id="PRO_5035197102" description="ILCR1 Ig-like domain-containing protein" evidence="3">
    <location>
        <begin position="21"/>
        <end position="487"/>
    </location>
</feature>
<dbReference type="OrthoDB" id="6338109at2759"/>
<organism evidence="5 6">
    <name type="scientific">Daphnia galeata</name>
    <dbReference type="NCBI Taxonomy" id="27404"/>
    <lineage>
        <taxon>Eukaryota</taxon>
        <taxon>Metazoa</taxon>
        <taxon>Ecdysozoa</taxon>
        <taxon>Arthropoda</taxon>
        <taxon>Crustacea</taxon>
        <taxon>Branchiopoda</taxon>
        <taxon>Diplostraca</taxon>
        <taxon>Cladocera</taxon>
        <taxon>Anomopoda</taxon>
        <taxon>Daphniidae</taxon>
        <taxon>Daphnia</taxon>
    </lineage>
</organism>
<reference evidence="5" key="1">
    <citation type="submission" date="2021-11" db="EMBL/GenBank/DDBJ databases">
        <authorList>
            <person name="Schell T."/>
        </authorList>
    </citation>
    <scope>NUCLEOTIDE SEQUENCE</scope>
    <source>
        <strain evidence="5">M5</strain>
    </source>
</reference>
<comment type="caution">
    <text evidence="5">The sequence shown here is derived from an EMBL/GenBank/DDBJ whole genome shotgun (WGS) entry which is preliminary data.</text>
</comment>
<keyword evidence="3" id="KW-0732">Signal</keyword>
<dbReference type="InterPro" id="IPR057066">
    <property type="entry name" value="Ig_ILCR1"/>
</dbReference>
<protein>
    <recommendedName>
        <fullName evidence="4">ILCR1 Ig-like domain-containing protein</fullName>
    </recommendedName>
</protein>